<name>A0A3N4LCA8_9PEZI</name>
<gene>
    <name evidence="4" type="ORF">P167DRAFT_518279</name>
</gene>
<accession>A0A3N4LCA8</accession>
<feature type="domain" description="Telomere length regulation protein conserved" evidence="3">
    <location>
        <begin position="595"/>
        <end position="706"/>
    </location>
</feature>
<comment type="similarity">
    <text evidence="1">Belongs to the TEL2 family.</text>
</comment>
<feature type="compositionally biased region" description="Acidic residues" evidence="2">
    <location>
        <begin position="553"/>
        <end position="567"/>
    </location>
</feature>
<dbReference type="Pfam" id="PF10193">
    <property type="entry name" value="Telomere_reg-2"/>
    <property type="match status" value="1"/>
</dbReference>
<evidence type="ECO:0000259" key="3">
    <source>
        <dbReference type="Pfam" id="PF10193"/>
    </source>
</evidence>
<feature type="region of interest" description="Disordered" evidence="2">
    <location>
        <begin position="553"/>
        <end position="588"/>
    </location>
</feature>
<dbReference type="GO" id="GO:0051083">
    <property type="term" value="P:'de novo' cotranslational protein folding"/>
    <property type="evidence" value="ECO:0007669"/>
    <property type="project" value="TreeGrafter"/>
</dbReference>
<evidence type="ECO:0000313" key="5">
    <source>
        <dbReference type="Proteomes" id="UP000277580"/>
    </source>
</evidence>
<dbReference type="InterPro" id="IPR019337">
    <property type="entry name" value="Telomere_length_regulation_dom"/>
</dbReference>
<dbReference type="InParanoid" id="A0A3N4LCA8"/>
<dbReference type="STRING" id="1392247.A0A3N4LCA8"/>
<proteinExistence type="inferred from homology"/>
<keyword evidence="5" id="KW-1185">Reference proteome</keyword>
<dbReference type="InterPro" id="IPR038528">
    <property type="entry name" value="TEL2_C_sf"/>
</dbReference>
<organism evidence="4 5">
    <name type="scientific">Morchella conica CCBAS932</name>
    <dbReference type="NCBI Taxonomy" id="1392247"/>
    <lineage>
        <taxon>Eukaryota</taxon>
        <taxon>Fungi</taxon>
        <taxon>Dikarya</taxon>
        <taxon>Ascomycota</taxon>
        <taxon>Pezizomycotina</taxon>
        <taxon>Pezizomycetes</taxon>
        <taxon>Pezizales</taxon>
        <taxon>Morchellaceae</taxon>
        <taxon>Morchella</taxon>
    </lineage>
</organism>
<dbReference type="PANTHER" id="PTHR15830">
    <property type="entry name" value="TELOMERE LENGTH REGULATION PROTEIN TEL2 FAMILY MEMBER"/>
    <property type="match status" value="1"/>
</dbReference>
<evidence type="ECO:0000313" key="4">
    <source>
        <dbReference type="EMBL" id="RPB15635.1"/>
    </source>
</evidence>
<dbReference type="Proteomes" id="UP000277580">
    <property type="component" value="Unassembled WGS sequence"/>
</dbReference>
<dbReference type="PANTHER" id="PTHR15830:SF10">
    <property type="entry name" value="TELOMERE LENGTH REGULATION PROTEIN TEL2 HOMOLOG"/>
    <property type="match status" value="1"/>
</dbReference>
<protein>
    <recommendedName>
        <fullName evidence="3">Telomere length regulation protein conserved domain-containing protein</fullName>
    </recommendedName>
</protein>
<dbReference type="OrthoDB" id="10258062at2759"/>
<dbReference type="AlphaFoldDB" id="A0A3N4LCA8"/>
<dbReference type="Gene3D" id="1.25.40.720">
    <property type="entry name" value="Telomere length regulation protein 2, C-terminal domain"/>
    <property type="match status" value="2"/>
</dbReference>
<dbReference type="EMBL" id="ML119112">
    <property type="protein sequence ID" value="RPB15635.1"/>
    <property type="molecule type" value="Genomic_DNA"/>
</dbReference>
<dbReference type="GO" id="GO:0005829">
    <property type="term" value="C:cytosol"/>
    <property type="evidence" value="ECO:0007669"/>
    <property type="project" value="TreeGrafter"/>
</dbReference>
<sequence>MEGLLTPMRTTSTPRDEPLITISKSSQSAPPQLTTVLSPVSPSTLDDILTTLRSKPSSETLSQVLDLLVPSTDINSFDISTPSPKASQVVKALLELTVPDFWSIISKSGRSKLILCLRSITGLGGIIARLRFLIKSADSQPGVKGQIEELLDLLQGVLGQTGIVRGIWVSGGVGGDGKRGVVWKEFVTLAAGGKLLSVAAAGENILGKGGRERWVGDGKLYTTWLGREISKASTKIDSEEDGEEWEALAVLLGRGFSLGYSDDLVESLTYCHITLNTLPKLHRLLSQLLSHEKRTYLSSLLRILSRKHLFNPQLFQSLEDPSENPTGPDTFDAQWWKSDTPVVSQIAALLHIILGGDTTYRDLVVDWLVSSNGGGVGEPIGIRRALVAALNEDQDVLKVLLEKSMIIFGDSVWIRHTPIMRQEVNVQLLLLLSGYTHRQLPQYLNRLARSSPFLNGVSNRLAASSIRARFLGMIVGESLSGLTDKDGKPMDFGVTETASEEARWWKSIVGVQDSIGDAGEVIKLAQGGEITVRKRKQSTEVNPKIQSKVMVVEEVESEEEEEEDDEFQPYPKPDSDAEDSDEDPTLINRKKDTAPIYIRDLLLYLRSTDSYDRQLLALQSSAALIRRKANFGKELSDHASELASLLTGLNDKFGVENFQEMRMQALIALVVSSPVLVGGLLARGFFEGDYSLGQRAAMASAIGMGARELAGCDDGDLPLSVESAKGKSTELFPSKMLPGLMHNQWIKGKTSPLDRITGGMEKMMISPMAAEAADKVTGPNILKVRTFSSRIEVEKRRVKPAENKLGKVVAEAFFFPLTGRWWGALKDFGGRGIHFEPFLLTLFLKTLSIILHATGPSAVALPQMTSELWDLLFSLRNHSFPTSNDSSVQEAVLFALLTLLEVNTSNDNGRRLADEHAKELLETQEWVSGIMESGQLGEEEKGRVLAASVIVRIRGIIDGYQRRLMGELLSLEA</sequence>
<dbReference type="GO" id="GO:0051879">
    <property type="term" value="F:Hsp90 protein binding"/>
    <property type="evidence" value="ECO:0007669"/>
    <property type="project" value="TreeGrafter"/>
</dbReference>
<evidence type="ECO:0000256" key="1">
    <source>
        <dbReference type="ARBA" id="ARBA00006133"/>
    </source>
</evidence>
<dbReference type="GO" id="GO:0042162">
    <property type="term" value="F:telomeric DNA binding"/>
    <property type="evidence" value="ECO:0007669"/>
    <property type="project" value="TreeGrafter"/>
</dbReference>
<dbReference type="InterPro" id="IPR051970">
    <property type="entry name" value="TEL2_Regulation"/>
</dbReference>
<evidence type="ECO:0000256" key="2">
    <source>
        <dbReference type="SAM" id="MobiDB-lite"/>
    </source>
</evidence>
<reference evidence="4 5" key="1">
    <citation type="journal article" date="2018" name="Nat. Ecol. Evol.">
        <title>Pezizomycetes genomes reveal the molecular basis of ectomycorrhizal truffle lifestyle.</title>
        <authorList>
            <person name="Murat C."/>
            <person name="Payen T."/>
            <person name="Noel B."/>
            <person name="Kuo A."/>
            <person name="Morin E."/>
            <person name="Chen J."/>
            <person name="Kohler A."/>
            <person name="Krizsan K."/>
            <person name="Balestrini R."/>
            <person name="Da Silva C."/>
            <person name="Montanini B."/>
            <person name="Hainaut M."/>
            <person name="Levati E."/>
            <person name="Barry K.W."/>
            <person name="Belfiori B."/>
            <person name="Cichocki N."/>
            <person name="Clum A."/>
            <person name="Dockter R.B."/>
            <person name="Fauchery L."/>
            <person name="Guy J."/>
            <person name="Iotti M."/>
            <person name="Le Tacon F."/>
            <person name="Lindquist E.A."/>
            <person name="Lipzen A."/>
            <person name="Malagnac F."/>
            <person name="Mello A."/>
            <person name="Molinier V."/>
            <person name="Miyauchi S."/>
            <person name="Poulain J."/>
            <person name="Riccioni C."/>
            <person name="Rubini A."/>
            <person name="Sitrit Y."/>
            <person name="Splivallo R."/>
            <person name="Traeger S."/>
            <person name="Wang M."/>
            <person name="Zifcakova L."/>
            <person name="Wipf D."/>
            <person name="Zambonelli A."/>
            <person name="Paolocci F."/>
            <person name="Nowrousian M."/>
            <person name="Ottonello S."/>
            <person name="Baldrian P."/>
            <person name="Spatafora J.W."/>
            <person name="Henrissat B."/>
            <person name="Nagy L.G."/>
            <person name="Aury J.M."/>
            <person name="Wincker P."/>
            <person name="Grigoriev I.V."/>
            <person name="Bonfante P."/>
            <person name="Martin F.M."/>
        </authorList>
    </citation>
    <scope>NUCLEOTIDE SEQUENCE [LARGE SCALE GENOMIC DNA]</scope>
    <source>
        <strain evidence="4 5">CCBAS932</strain>
    </source>
</reference>